<proteinExistence type="predicted"/>
<dbReference type="Pfam" id="PF21302">
    <property type="entry name" value="Zn_ribbon_RlmA"/>
    <property type="match status" value="1"/>
</dbReference>
<evidence type="ECO:0000313" key="6">
    <source>
        <dbReference type="Proteomes" id="UP000293613"/>
    </source>
</evidence>
<dbReference type="PIRSF" id="PIRSF018249">
    <property type="entry name" value="MyrA_prd"/>
    <property type="match status" value="1"/>
</dbReference>
<dbReference type="GO" id="GO:0046872">
    <property type="term" value="F:metal ion binding"/>
    <property type="evidence" value="ECO:0007669"/>
    <property type="project" value="UniProtKB-KW"/>
</dbReference>
<feature type="binding site" evidence="1">
    <location>
        <position position="18"/>
    </location>
    <ligand>
        <name>Zn(2+)</name>
        <dbReference type="ChEBI" id="CHEBI:29105"/>
    </ligand>
</feature>
<dbReference type="Gene3D" id="3.40.50.150">
    <property type="entry name" value="Vaccinia Virus protein VP39"/>
    <property type="match status" value="1"/>
</dbReference>
<dbReference type="Proteomes" id="UP000293613">
    <property type="component" value="Unassembled WGS sequence"/>
</dbReference>
<reference evidence="5 6" key="1">
    <citation type="journal article" date="2019" name="Appl. Environ. Microbiol.">
        <title>Dissecting the evolutionary development of the Bifidobacterium animalis species through comparative genomics analyses.</title>
        <authorList>
            <person name="Lugli G.A."/>
            <person name="Mancino W."/>
            <person name="Milani C."/>
            <person name="Duranti S."/>
            <person name="Mancabelli L."/>
            <person name="Napoli S."/>
            <person name="Mangifesta M."/>
            <person name="Viappiani A."/>
            <person name="Anzalone R."/>
            <person name="Longhi G."/>
            <person name="van Sinderen D."/>
            <person name="Ventura M."/>
            <person name="Turroni F."/>
        </authorList>
    </citation>
    <scope>NUCLEOTIDE SEQUENCE [LARGE SCALE GENOMIC DNA]</scope>
    <source>
        <strain evidence="5 6">2011B</strain>
    </source>
</reference>
<dbReference type="GeneID" id="29695804"/>
<dbReference type="SUPFAM" id="SSF53335">
    <property type="entry name" value="S-adenosyl-L-methionine-dependent methyltransferases"/>
    <property type="match status" value="1"/>
</dbReference>
<accession>A0A315S818</accession>
<keyword evidence="1" id="KW-0479">Metal-binding</keyword>
<protein>
    <submittedName>
        <fullName evidence="5">rRNA (Guanine-N1)-methyltransferase</fullName>
    </submittedName>
</protein>
<evidence type="ECO:0000313" key="5">
    <source>
        <dbReference type="EMBL" id="RYM97814.1"/>
    </source>
</evidence>
<evidence type="ECO:0000259" key="3">
    <source>
        <dbReference type="Pfam" id="PF13649"/>
    </source>
</evidence>
<dbReference type="CDD" id="cd02440">
    <property type="entry name" value="AdoMet_MTases"/>
    <property type="match status" value="1"/>
</dbReference>
<keyword evidence="1" id="KW-0862">Zinc</keyword>
<feature type="binding site" evidence="2">
    <location>
        <begin position="140"/>
        <end position="141"/>
    </location>
    <ligand>
        <name>S-adenosyl-L-methionine</name>
        <dbReference type="ChEBI" id="CHEBI:59789"/>
    </ligand>
</feature>
<dbReference type="RefSeq" id="WP_004218383.1">
    <property type="nucleotide sequence ID" value="NZ_CAKMAC010000003.1"/>
</dbReference>
<dbReference type="GO" id="GO:0032259">
    <property type="term" value="P:methylation"/>
    <property type="evidence" value="ECO:0007669"/>
    <property type="project" value="UniProtKB-KW"/>
</dbReference>
<dbReference type="OMA" id="MTPHGWR"/>
<feature type="binding site" evidence="1">
    <location>
        <position position="34"/>
    </location>
    <ligand>
        <name>Zn(2+)</name>
        <dbReference type="ChEBI" id="CHEBI:29105"/>
    </ligand>
</feature>
<keyword evidence="5" id="KW-0489">Methyltransferase</keyword>
<dbReference type="InterPro" id="IPR048647">
    <property type="entry name" value="RlmA_N"/>
</dbReference>
<feature type="domain" description="23S rRNA (guanine(745)-N(1))-methyltransferase N-terminal" evidence="4">
    <location>
        <begin position="16"/>
        <end position="52"/>
    </location>
</feature>
<evidence type="ECO:0000256" key="1">
    <source>
        <dbReference type="PIRSR" id="PIRSR018249-1"/>
    </source>
</evidence>
<dbReference type="InterPro" id="IPR029063">
    <property type="entry name" value="SAM-dependent_MTases_sf"/>
</dbReference>
<dbReference type="GO" id="GO:0008168">
    <property type="term" value="F:methyltransferase activity"/>
    <property type="evidence" value="ECO:0007669"/>
    <property type="project" value="UniProtKB-KW"/>
</dbReference>
<dbReference type="InterPro" id="IPR041698">
    <property type="entry name" value="Methyltransf_25"/>
</dbReference>
<sequence length="317" mass="34786">MSPEKLARFADSWKYFVCPLCREELRLEGTSLRCERGHTYDVARQGYVNLAPGARQSEYYSRESFEHRGQILSAGYYSHIVDAVLSAVGRYCGQIAASIDFAGLRTRSGAQLRGARGRADLRSSGPQMRAPVILDVGCGEGFYARAVQAAHPDATVLAFDISKDSVQLAAREDAGCAVRWFVGNLAELPVRDGAVDCVLDVFSPVNYAEFTRVLGGSGVVIKVVPGARHDEQLRELARGQLRHGDYSNEQVVGQFAEHFDVLERRLVSQTFPMPADDVLAFARMTPLLFNVDVDSLDLSRIHELTVEAEILVGSVCG</sequence>
<dbReference type="EMBL" id="RSCO01000005">
    <property type="protein sequence ID" value="RYM97814.1"/>
    <property type="molecule type" value="Genomic_DNA"/>
</dbReference>
<feature type="binding site" evidence="2">
    <location>
        <position position="229"/>
    </location>
    <ligand>
        <name>S-adenosyl-L-methionine</name>
        <dbReference type="ChEBI" id="CHEBI:59789"/>
    </ligand>
</feature>
<organism evidence="5 6">
    <name type="scientific">Bifidobacterium animalis subsp. lactis</name>
    <name type="common">Bifidobacterium lactis</name>
    <dbReference type="NCBI Taxonomy" id="302911"/>
    <lineage>
        <taxon>Bacteria</taxon>
        <taxon>Bacillati</taxon>
        <taxon>Actinomycetota</taxon>
        <taxon>Actinomycetes</taxon>
        <taxon>Bifidobacteriales</taxon>
        <taxon>Bifidobacteriaceae</taxon>
        <taxon>Bifidobacterium</taxon>
    </lineage>
</organism>
<keyword evidence="2" id="KW-0949">S-adenosyl-L-methionine</keyword>
<feature type="binding site" evidence="1">
    <location>
        <position position="38"/>
    </location>
    <ligand>
        <name>Zn(2+)</name>
        <dbReference type="ChEBI" id="CHEBI:29105"/>
    </ligand>
</feature>
<feature type="domain" description="Methyltransferase" evidence="3">
    <location>
        <begin position="133"/>
        <end position="207"/>
    </location>
</feature>
<comment type="caution">
    <text evidence="5">The sequence shown here is derived from an EMBL/GenBank/DDBJ whole genome shotgun (WGS) entry which is preliminary data.</text>
</comment>
<feature type="binding site" evidence="1">
    <location>
        <position position="21"/>
    </location>
    <ligand>
        <name>Zn(2+)</name>
        <dbReference type="ChEBI" id="CHEBI:29105"/>
    </ligand>
</feature>
<dbReference type="Pfam" id="PF13649">
    <property type="entry name" value="Methyltransf_25"/>
    <property type="match status" value="1"/>
</dbReference>
<evidence type="ECO:0000259" key="4">
    <source>
        <dbReference type="Pfam" id="PF21302"/>
    </source>
</evidence>
<dbReference type="AlphaFoldDB" id="A0A315S818"/>
<evidence type="ECO:0000256" key="2">
    <source>
        <dbReference type="PIRSR" id="PIRSR018249-2"/>
    </source>
</evidence>
<gene>
    <name evidence="5" type="ORF">PG2011B_0065</name>
</gene>
<dbReference type="InterPro" id="IPR016718">
    <property type="entry name" value="rRNA_m1G-MeTrfase_A_prd"/>
</dbReference>
<keyword evidence="5" id="KW-0808">Transferase</keyword>
<feature type="binding site" evidence="2">
    <location>
        <position position="77"/>
    </location>
    <ligand>
        <name>S-adenosyl-L-methionine</name>
        <dbReference type="ChEBI" id="CHEBI:59789"/>
    </ligand>
</feature>
<name>A0A315S818_BIFAN</name>